<accession>A0A2M3ZVE5</accession>
<organism evidence="1">
    <name type="scientific">Anopheles braziliensis</name>
    <dbReference type="NCBI Taxonomy" id="58242"/>
    <lineage>
        <taxon>Eukaryota</taxon>
        <taxon>Metazoa</taxon>
        <taxon>Ecdysozoa</taxon>
        <taxon>Arthropoda</taxon>
        <taxon>Hexapoda</taxon>
        <taxon>Insecta</taxon>
        <taxon>Pterygota</taxon>
        <taxon>Neoptera</taxon>
        <taxon>Endopterygota</taxon>
        <taxon>Diptera</taxon>
        <taxon>Nematocera</taxon>
        <taxon>Culicoidea</taxon>
        <taxon>Culicidae</taxon>
        <taxon>Anophelinae</taxon>
        <taxon>Anopheles</taxon>
    </lineage>
</organism>
<protein>
    <submittedName>
        <fullName evidence="1">Putative secreted peptide</fullName>
    </submittedName>
</protein>
<reference evidence="1" key="1">
    <citation type="submission" date="2018-01" db="EMBL/GenBank/DDBJ databases">
        <title>An insight into the sialome of Amazonian anophelines.</title>
        <authorList>
            <person name="Ribeiro J.M."/>
            <person name="Scarpassa V."/>
            <person name="Calvo E."/>
        </authorList>
    </citation>
    <scope>NUCLEOTIDE SEQUENCE</scope>
    <source>
        <tissue evidence="1">Salivary glands</tissue>
    </source>
</reference>
<dbReference type="EMBL" id="GGFM01011714">
    <property type="protein sequence ID" value="MBW32465.1"/>
    <property type="molecule type" value="Transcribed_RNA"/>
</dbReference>
<dbReference type="AlphaFoldDB" id="A0A2M3ZVE5"/>
<evidence type="ECO:0000313" key="1">
    <source>
        <dbReference type="EMBL" id="MBW32465.1"/>
    </source>
</evidence>
<sequence length="76" mass="8827">MAHTVFIICINHKLTKIITLIIFCSRIQRSVPLPLYRKSVRDQLRESNRCESRIFQVTAVQQMIASNKSGNRIANR</sequence>
<name>A0A2M3ZVE5_9DIPT</name>
<proteinExistence type="predicted"/>